<evidence type="ECO:0000313" key="2">
    <source>
        <dbReference type="Proteomes" id="UP000826656"/>
    </source>
</evidence>
<comment type="caution">
    <text evidence="1">The sequence shown here is derived from an EMBL/GenBank/DDBJ whole genome shotgun (WGS) entry which is preliminary data.</text>
</comment>
<dbReference type="EMBL" id="JAIVGD010000013">
    <property type="protein sequence ID" value="KAH0762305.1"/>
    <property type="molecule type" value="Genomic_DNA"/>
</dbReference>
<proteinExistence type="predicted"/>
<name>A0ABQ7VE10_SOLTU</name>
<protein>
    <submittedName>
        <fullName evidence="1">Uncharacterized protein</fullName>
    </submittedName>
</protein>
<evidence type="ECO:0000313" key="1">
    <source>
        <dbReference type="EMBL" id="KAH0762305.1"/>
    </source>
</evidence>
<organism evidence="1 2">
    <name type="scientific">Solanum tuberosum</name>
    <name type="common">Potato</name>
    <dbReference type="NCBI Taxonomy" id="4113"/>
    <lineage>
        <taxon>Eukaryota</taxon>
        <taxon>Viridiplantae</taxon>
        <taxon>Streptophyta</taxon>
        <taxon>Embryophyta</taxon>
        <taxon>Tracheophyta</taxon>
        <taxon>Spermatophyta</taxon>
        <taxon>Magnoliopsida</taxon>
        <taxon>eudicotyledons</taxon>
        <taxon>Gunneridae</taxon>
        <taxon>Pentapetalae</taxon>
        <taxon>asterids</taxon>
        <taxon>lamiids</taxon>
        <taxon>Solanales</taxon>
        <taxon>Solanaceae</taxon>
        <taxon>Solanoideae</taxon>
        <taxon>Solaneae</taxon>
        <taxon>Solanum</taxon>
    </lineage>
</organism>
<reference evidence="1 2" key="1">
    <citation type="journal article" date="2021" name="bioRxiv">
        <title>Chromosome-scale and haplotype-resolved genome assembly of a tetraploid potato cultivar.</title>
        <authorList>
            <person name="Sun H."/>
            <person name="Jiao W.-B."/>
            <person name="Krause K."/>
            <person name="Campoy J.A."/>
            <person name="Goel M."/>
            <person name="Folz-Donahue K."/>
            <person name="Kukat C."/>
            <person name="Huettel B."/>
            <person name="Schneeberger K."/>
        </authorList>
    </citation>
    <scope>NUCLEOTIDE SEQUENCE [LARGE SCALE GENOMIC DNA]</scope>
    <source>
        <strain evidence="1">SolTubOtavaFocal</strain>
        <tissue evidence="1">Leaves</tissue>
    </source>
</reference>
<sequence length="77" mass="8868">IYDSLSGGALHDSKLGNEIEKYAHLIPMYPSKSDFYGKKDIDISSHPKYKSHSEIDSFEMIYVKDIPQQNEESLPYQ</sequence>
<keyword evidence="2" id="KW-1185">Reference proteome</keyword>
<dbReference type="PANTHER" id="PTHR31470:SF40">
    <property type="entry name" value="UBIQUITIN-LIKE PROTEASE FAMILY PROFILE DOMAIN-CONTAINING PROTEIN"/>
    <property type="match status" value="1"/>
</dbReference>
<dbReference type="Proteomes" id="UP000826656">
    <property type="component" value="Unassembled WGS sequence"/>
</dbReference>
<accession>A0ABQ7VE10</accession>
<feature type="non-terminal residue" evidence="1">
    <location>
        <position position="1"/>
    </location>
</feature>
<dbReference type="PANTHER" id="PTHR31470">
    <property type="entry name" value="CYSTEINE PROTEINASES SUPERFAMILY PROTEIN-RELATED-RELATED"/>
    <property type="match status" value="1"/>
</dbReference>
<gene>
    <name evidence="1" type="ORF">KY290_018378</name>
</gene>